<dbReference type="PANTHER" id="PTHR30346:SF0">
    <property type="entry name" value="HCA OPERON TRANSCRIPTIONAL ACTIVATOR HCAR"/>
    <property type="match status" value="1"/>
</dbReference>
<dbReference type="Gene3D" id="3.40.190.10">
    <property type="entry name" value="Periplasmic binding protein-like II"/>
    <property type="match status" value="2"/>
</dbReference>
<evidence type="ECO:0000256" key="4">
    <source>
        <dbReference type="ARBA" id="ARBA00023163"/>
    </source>
</evidence>
<keyword evidence="2" id="KW-0805">Transcription regulation</keyword>
<dbReference type="Pfam" id="PF03466">
    <property type="entry name" value="LysR_substrate"/>
    <property type="match status" value="1"/>
</dbReference>
<sequence length="341" mass="37217">MDLDLAQVRAFVTTADTRHFGHAAADLGLTQQALSKRIARLESLLGTRLLERGHGAVEPTPAGHRFLAAARRALAAADAAVSAVRDDAGPLRVDVWGHLYDPSRTLSEILDPPPDQPNHTEDLPAVELGRARDLPAVVAALLRGEIDAAFGRVHRTGLPREDELAHRIVRLEPVDALLGDRHPLSGAEQLRPADLRGSRLLFPAAAHRLDFLRHFAEDFGIEGRVEAVNLGAGHLLTELRDTPDTFTLFPADARLPDIPGVRSVPLIDPVPLYAWSLIWNPAAAHPRLRDLLQALAAKARTRRWLEYVPSRDWLPAEDADRARTPLTAEAAGDAARPAPIR</sequence>
<dbReference type="InterPro" id="IPR036390">
    <property type="entry name" value="WH_DNA-bd_sf"/>
</dbReference>
<dbReference type="InterPro" id="IPR005119">
    <property type="entry name" value="LysR_subst-bd"/>
</dbReference>
<dbReference type="InterPro" id="IPR000847">
    <property type="entry name" value="LysR_HTH_N"/>
</dbReference>
<protein>
    <submittedName>
        <fullName evidence="6">LysR family transcriptional regulator</fullName>
    </submittedName>
</protein>
<evidence type="ECO:0000313" key="6">
    <source>
        <dbReference type="EMBL" id="MFC4910589.1"/>
    </source>
</evidence>
<dbReference type="PANTHER" id="PTHR30346">
    <property type="entry name" value="TRANSCRIPTIONAL DUAL REGULATOR HCAR-RELATED"/>
    <property type="match status" value="1"/>
</dbReference>
<dbReference type="PRINTS" id="PR00039">
    <property type="entry name" value="HTHLYSR"/>
</dbReference>
<dbReference type="Proteomes" id="UP001595872">
    <property type="component" value="Unassembled WGS sequence"/>
</dbReference>
<comment type="caution">
    <text evidence="6">The sequence shown here is derived from an EMBL/GenBank/DDBJ whole genome shotgun (WGS) entry which is preliminary data.</text>
</comment>
<reference evidence="7" key="1">
    <citation type="journal article" date="2019" name="Int. J. Syst. Evol. Microbiol.">
        <title>The Global Catalogue of Microorganisms (GCM) 10K type strain sequencing project: providing services to taxonomists for standard genome sequencing and annotation.</title>
        <authorList>
            <consortium name="The Broad Institute Genomics Platform"/>
            <consortium name="The Broad Institute Genome Sequencing Center for Infectious Disease"/>
            <person name="Wu L."/>
            <person name="Ma J."/>
        </authorList>
    </citation>
    <scope>NUCLEOTIDE SEQUENCE [LARGE SCALE GENOMIC DNA]</scope>
    <source>
        <strain evidence="7">KLKA75</strain>
    </source>
</reference>
<dbReference type="Pfam" id="PF00126">
    <property type="entry name" value="HTH_1"/>
    <property type="match status" value="1"/>
</dbReference>
<dbReference type="SUPFAM" id="SSF53850">
    <property type="entry name" value="Periplasmic binding protein-like II"/>
    <property type="match status" value="1"/>
</dbReference>
<keyword evidence="4" id="KW-0804">Transcription</keyword>
<gene>
    <name evidence="6" type="ORF">ACFPCY_24970</name>
</gene>
<comment type="similarity">
    <text evidence="1">Belongs to the LysR transcriptional regulatory family.</text>
</comment>
<feature type="domain" description="HTH lysR-type" evidence="5">
    <location>
        <begin position="3"/>
        <end position="60"/>
    </location>
</feature>
<evidence type="ECO:0000256" key="1">
    <source>
        <dbReference type="ARBA" id="ARBA00009437"/>
    </source>
</evidence>
<dbReference type="PROSITE" id="PS50931">
    <property type="entry name" value="HTH_LYSR"/>
    <property type="match status" value="1"/>
</dbReference>
<name>A0ABV9U473_9ACTN</name>
<evidence type="ECO:0000259" key="5">
    <source>
        <dbReference type="PROSITE" id="PS50931"/>
    </source>
</evidence>
<keyword evidence="7" id="KW-1185">Reference proteome</keyword>
<proteinExistence type="inferred from homology"/>
<accession>A0ABV9U473</accession>
<dbReference type="InterPro" id="IPR036388">
    <property type="entry name" value="WH-like_DNA-bd_sf"/>
</dbReference>
<dbReference type="EMBL" id="JBHSIT010000007">
    <property type="protein sequence ID" value="MFC4910589.1"/>
    <property type="molecule type" value="Genomic_DNA"/>
</dbReference>
<evidence type="ECO:0000313" key="7">
    <source>
        <dbReference type="Proteomes" id="UP001595872"/>
    </source>
</evidence>
<dbReference type="Gene3D" id="1.10.10.10">
    <property type="entry name" value="Winged helix-like DNA-binding domain superfamily/Winged helix DNA-binding domain"/>
    <property type="match status" value="1"/>
</dbReference>
<dbReference type="RefSeq" id="WP_378259025.1">
    <property type="nucleotide sequence ID" value="NZ_JBHSIT010000007.1"/>
</dbReference>
<evidence type="ECO:0000256" key="3">
    <source>
        <dbReference type="ARBA" id="ARBA00023125"/>
    </source>
</evidence>
<evidence type="ECO:0000256" key="2">
    <source>
        <dbReference type="ARBA" id="ARBA00023015"/>
    </source>
</evidence>
<dbReference type="SUPFAM" id="SSF46785">
    <property type="entry name" value="Winged helix' DNA-binding domain"/>
    <property type="match status" value="1"/>
</dbReference>
<keyword evidence="3" id="KW-0238">DNA-binding</keyword>
<organism evidence="6 7">
    <name type="scientific">Actinomadura gamaensis</name>
    <dbReference type="NCBI Taxonomy" id="1763541"/>
    <lineage>
        <taxon>Bacteria</taxon>
        <taxon>Bacillati</taxon>
        <taxon>Actinomycetota</taxon>
        <taxon>Actinomycetes</taxon>
        <taxon>Streptosporangiales</taxon>
        <taxon>Thermomonosporaceae</taxon>
        <taxon>Actinomadura</taxon>
    </lineage>
</organism>